<dbReference type="AlphaFoldDB" id="A0A9D2DEN5"/>
<proteinExistence type="predicted"/>
<evidence type="ECO:0000313" key="3">
    <source>
        <dbReference type="Proteomes" id="UP000824014"/>
    </source>
</evidence>
<organism evidence="2 3">
    <name type="scientific">Candidatus Tidjanibacter faecipullorum</name>
    <dbReference type="NCBI Taxonomy" id="2838766"/>
    <lineage>
        <taxon>Bacteria</taxon>
        <taxon>Pseudomonadati</taxon>
        <taxon>Bacteroidota</taxon>
        <taxon>Bacteroidia</taxon>
        <taxon>Bacteroidales</taxon>
        <taxon>Rikenellaceae</taxon>
        <taxon>Tidjanibacter</taxon>
    </lineage>
</organism>
<comment type="caution">
    <text evidence="2">The sequence shown here is derived from an EMBL/GenBank/DDBJ whole genome shotgun (WGS) entry which is preliminary data.</text>
</comment>
<evidence type="ECO:0000256" key="1">
    <source>
        <dbReference type="SAM" id="SignalP"/>
    </source>
</evidence>
<keyword evidence="1" id="KW-0732">Signal</keyword>
<dbReference type="EMBL" id="DXCC01000020">
    <property type="protein sequence ID" value="HIZ15505.1"/>
    <property type="molecule type" value="Genomic_DNA"/>
</dbReference>
<feature type="chain" id="PRO_5039548385" evidence="1">
    <location>
        <begin position="21"/>
        <end position="300"/>
    </location>
</feature>
<gene>
    <name evidence="2" type="ORF">H9816_06305</name>
</gene>
<name>A0A9D2DEN5_9BACT</name>
<reference evidence="2" key="1">
    <citation type="journal article" date="2021" name="PeerJ">
        <title>Extensive microbial diversity within the chicken gut microbiome revealed by metagenomics and culture.</title>
        <authorList>
            <person name="Gilroy R."/>
            <person name="Ravi A."/>
            <person name="Getino M."/>
            <person name="Pursley I."/>
            <person name="Horton D.L."/>
            <person name="Alikhan N.F."/>
            <person name="Baker D."/>
            <person name="Gharbi K."/>
            <person name="Hall N."/>
            <person name="Watson M."/>
            <person name="Adriaenssens E.M."/>
            <person name="Foster-Nyarko E."/>
            <person name="Jarju S."/>
            <person name="Secka A."/>
            <person name="Antonio M."/>
            <person name="Oren A."/>
            <person name="Chaudhuri R.R."/>
            <person name="La Ragione R."/>
            <person name="Hildebrand F."/>
            <person name="Pallen M.J."/>
        </authorList>
    </citation>
    <scope>NUCLEOTIDE SEQUENCE</scope>
    <source>
        <strain evidence="2">ChiHjej11B10-19426</strain>
    </source>
</reference>
<dbReference type="Proteomes" id="UP000824014">
    <property type="component" value="Unassembled WGS sequence"/>
</dbReference>
<accession>A0A9D2DEN5</accession>
<protein>
    <submittedName>
        <fullName evidence="2">DUF4296 domain-containing protein</fullName>
    </submittedName>
</protein>
<evidence type="ECO:0000313" key="2">
    <source>
        <dbReference type="EMBL" id="HIZ15505.1"/>
    </source>
</evidence>
<sequence>MGSRFLRQALLIGAALTAFACKGYKQIPEETLVDIFTDMYELNAYIDRHPVRENRDSIDLYEPVLAAYGYTTEDFTRTLTEATRRKSFRLTDIIDASVAKMEQERDAIDRELRIVERIDSTALAYSTRELYRDSLITIRSLADSAAMRVEVPLDELSGRIGIDYYYTLDSLDRNDDLQNRHALLSATGKSRGSAVQRLRKGPRTAYSTSLPCSREAVRLEITFGNYPERPKRMHLTIDSLVVTYVPPLSEAYEELSHTYRYRLMIDDREYNTFYYDEENNRPLRFPSPLLPPECDSLVER</sequence>
<reference evidence="2" key="2">
    <citation type="submission" date="2021-04" db="EMBL/GenBank/DDBJ databases">
        <authorList>
            <person name="Gilroy R."/>
        </authorList>
    </citation>
    <scope>NUCLEOTIDE SEQUENCE</scope>
    <source>
        <strain evidence="2">ChiHjej11B10-19426</strain>
    </source>
</reference>
<dbReference type="PROSITE" id="PS51257">
    <property type="entry name" value="PROKAR_LIPOPROTEIN"/>
    <property type="match status" value="1"/>
</dbReference>
<feature type="signal peptide" evidence="1">
    <location>
        <begin position="1"/>
        <end position="20"/>
    </location>
</feature>